<gene>
    <name evidence="9" type="ORF">QFW77_07220</name>
</gene>
<dbReference type="EMBL" id="JARXRM010000026">
    <property type="protein sequence ID" value="MDH5822785.1"/>
    <property type="molecule type" value="Genomic_DNA"/>
</dbReference>
<evidence type="ECO:0000256" key="7">
    <source>
        <dbReference type="SAM" id="Phobius"/>
    </source>
</evidence>
<keyword evidence="9" id="KW-0969">Cilium</keyword>
<keyword evidence="5 7" id="KW-0472">Membrane</keyword>
<comment type="caution">
    <text evidence="9">The sequence shown here is derived from an EMBL/GenBank/DDBJ whole genome shotgun (WGS) entry which is preliminary data.</text>
</comment>
<keyword evidence="4 7" id="KW-1133">Transmembrane helix</keyword>
<evidence type="ECO:0000256" key="6">
    <source>
        <dbReference type="RuleBase" id="RU004057"/>
    </source>
</evidence>
<feature type="transmembrane region" description="Helical" evidence="7">
    <location>
        <begin position="181"/>
        <end position="205"/>
    </location>
</feature>
<dbReference type="NCBIfam" id="NF006583">
    <property type="entry name" value="PRK09109.1"/>
    <property type="match status" value="1"/>
</dbReference>
<keyword evidence="2" id="KW-1003">Cell membrane</keyword>
<dbReference type="PANTHER" id="PTHR30433">
    <property type="entry name" value="CHEMOTAXIS PROTEIN MOTA"/>
    <property type="match status" value="1"/>
</dbReference>
<evidence type="ECO:0000256" key="4">
    <source>
        <dbReference type="ARBA" id="ARBA00022989"/>
    </source>
</evidence>
<dbReference type="InterPro" id="IPR047055">
    <property type="entry name" value="MotA-like"/>
</dbReference>
<keyword evidence="6" id="KW-0813">Transport</keyword>
<comment type="subcellular location">
    <subcellularLocation>
        <location evidence="1">Cell membrane</location>
        <topology evidence="1">Multi-pass membrane protein</topology>
    </subcellularLocation>
    <subcellularLocation>
        <location evidence="6">Membrane</location>
        <topology evidence="6">Multi-pass membrane protein</topology>
    </subcellularLocation>
</comment>
<evidence type="ECO:0000256" key="1">
    <source>
        <dbReference type="ARBA" id="ARBA00004651"/>
    </source>
</evidence>
<organism evidence="9 10">
    <name type="scientific">Luteimonas endophytica</name>
    <dbReference type="NCBI Taxonomy" id="3042023"/>
    <lineage>
        <taxon>Bacteria</taxon>
        <taxon>Pseudomonadati</taxon>
        <taxon>Pseudomonadota</taxon>
        <taxon>Gammaproteobacteria</taxon>
        <taxon>Lysobacterales</taxon>
        <taxon>Lysobacteraceae</taxon>
        <taxon>Luteimonas</taxon>
    </lineage>
</organism>
<feature type="domain" description="MotA/TolQ/ExbB proton channel" evidence="8">
    <location>
        <begin position="102"/>
        <end position="219"/>
    </location>
</feature>
<evidence type="ECO:0000259" key="8">
    <source>
        <dbReference type="Pfam" id="PF01618"/>
    </source>
</evidence>
<dbReference type="InterPro" id="IPR002898">
    <property type="entry name" value="MotA_ExbB_proton_chnl"/>
</dbReference>
<evidence type="ECO:0000313" key="9">
    <source>
        <dbReference type="EMBL" id="MDH5822785.1"/>
    </source>
</evidence>
<reference evidence="9 10" key="1">
    <citation type="submission" date="2023-04" db="EMBL/GenBank/DDBJ databases">
        <title>Luteimonas endophyticus RD2P54.</title>
        <authorList>
            <person name="Sun J.-Q."/>
        </authorList>
    </citation>
    <scope>NUCLEOTIDE SEQUENCE [LARGE SCALE GENOMIC DNA]</scope>
    <source>
        <strain evidence="9 10">RD2P54</strain>
    </source>
</reference>
<accession>A0ABT6J862</accession>
<evidence type="ECO:0000256" key="5">
    <source>
        <dbReference type="ARBA" id="ARBA00023136"/>
    </source>
</evidence>
<protein>
    <submittedName>
        <fullName evidence="9">Flagellar motor protein</fullName>
    </submittedName>
</protein>
<feature type="transmembrane region" description="Helical" evidence="7">
    <location>
        <begin position="151"/>
        <end position="169"/>
    </location>
</feature>
<sequence length="246" mass="26124">MDILSVVGILLAIGALLGGSVLKGAGLSSLWSAAAFVIVIIGTTAAIFIHTPPQVFKRALRIVRWTVQPPVADREALVAQLLEWSNVARRQGLLGLEGHVAEQSDPFLKKGLQMLVDGLEPEAIRHMLEIELEGEEHKDLAAAKVFEGMGIYAPTLGIVGAVFGLIAVMKNLADPSKLGHGIAAAFTATIYGIASANLFFLPIAAKLKSVIGRRSGEREMIIEGLIAIAQGENPRNIEAKLAGFLH</sequence>
<keyword evidence="10" id="KW-1185">Reference proteome</keyword>
<comment type="similarity">
    <text evidence="6">Belongs to the exbB/tolQ family.</text>
</comment>
<dbReference type="Pfam" id="PF01618">
    <property type="entry name" value="MotA_ExbB"/>
    <property type="match status" value="1"/>
</dbReference>
<dbReference type="PANTHER" id="PTHR30433:SF3">
    <property type="entry name" value="MOTILITY PROTEIN A"/>
    <property type="match status" value="1"/>
</dbReference>
<keyword evidence="3 7" id="KW-0812">Transmembrane</keyword>
<dbReference type="Proteomes" id="UP001156940">
    <property type="component" value="Unassembled WGS sequence"/>
</dbReference>
<evidence type="ECO:0000256" key="2">
    <source>
        <dbReference type="ARBA" id="ARBA00022475"/>
    </source>
</evidence>
<name>A0ABT6J862_9GAMM</name>
<keyword evidence="9" id="KW-0966">Cell projection</keyword>
<keyword evidence="9" id="KW-0282">Flagellum</keyword>
<proteinExistence type="inferred from homology"/>
<dbReference type="RefSeq" id="WP_280573769.1">
    <property type="nucleotide sequence ID" value="NZ_JARXRM010000026.1"/>
</dbReference>
<evidence type="ECO:0000313" key="10">
    <source>
        <dbReference type="Proteomes" id="UP001156940"/>
    </source>
</evidence>
<feature type="transmembrane region" description="Helical" evidence="7">
    <location>
        <begin position="28"/>
        <end position="49"/>
    </location>
</feature>
<keyword evidence="6" id="KW-0653">Protein transport</keyword>
<evidence type="ECO:0000256" key="3">
    <source>
        <dbReference type="ARBA" id="ARBA00022692"/>
    </source>
</evidence>